<evidence type="ECO:0000313" key="1">
    <source>
        <dbReference type="EMBL" id="KAK2172603.1"/>
    </source>
</evidence>
<evidence type="ECO:0000313" key="2">
    <source>
        <dbReference type="Proteomes" id="UP001209878"/>
    </source>
</evidence>
<protein>
    <submittedName>
        <fullName evidence="1">Uncharacterized protein</fullName>
    </submittedName>
</protein>
<dbReference type="AlphaFoldDB" id="A0AAD9KLI2"/>
<comment type="caution">
    <text evidence="1">The sequence shown here is derived from an EMBL/GenBank/DDBJ whole genome shotgun (WGS) entry which is preliminary data.</text>
</comment>
<dbReference type="Proteomes" id="UP001209878">
    <property type="component" value="Unassembled WGS sequence"/>
</dbReference>
<organism evidence="1 2">
    <name type="scientific">Ridgeia piscesae</name>
    <name type="common">Tubeworm</name>
    <dbReference type="NCBI Taxonomy" id="27915"/>
    <lineage>
        <taxon>Eukaryota</taxon>
        <taxon>Metazoa</taxon>
        <taxon>Spiralia</taxon>
        <taxon>Lophotrochozoa</taxon>
        <taxon>Annelida</taxon>
        <taxon>Polychaeta</taxon>
        <taxon>Sedentaria</taxon>
        <taxon>Canalipalpata</taxon>
        <taxon>Sabellida</taxon>
        <taxon>Siboglinidae</taxon>
        <taxon>Ridgeia</taxon>
    </lineage>
</organism>
<keyword evidence="2" id="KW-1185">Reference proteome</keyword>
<accession>A0AAD9KLI2</accession>
<proteinExistence type="predicted"/>
<reference evidence="1" key="1">
    <citation type="journal article" date="2023" name="Mol. Biol. Evol.">
        <title>Third-Generation Sequencing Reveals the Adaptive Role of the Epigenome in Three Deep-Sea Polychaetes.</title>
        <authorList>
            <person name="Perez M."/>
            <person name="Aroh O."/>
            <person name="Sun Y."/>
            <person name="Lan Y."/>
            <person name="Juniper S.K."/>
            <person name="Young C.R."/>
            <person name="Angers B."/>
            <person name="Qian P.Y."/>
        </authorList>
    </citation>
    <scope>NUCLEOTIDE SEQUENCE</scope>
    <source>
        <strain evidence="1">R07B-5</strain>
    </source>
</reference>
<gene>
    <name evidence="1" type="ORF">NP493_948g00090</name>
</gene>
<name>A0AAD9KLI2_RIDPI</name>
<dbReference type="EMBL" id="JAODUO010000947">
    <property type="protein sequence ID" value="KAK2172603.1"/>
    <property type="molecule type" value="Genomic_DNA"/>
</dbReference>
<sequence>MTFFTTSDTQYVSQYLSTGYQEGMSGFWMGAGCRDLLEANGHVYYTSTLLGSCFRTQMMRNGKSILAQKHSVDKAKLDDAKNCPAETDTIDAQAFIKTPFAASTCPFADGMYQVTYSTNAGDVTCDGDATSTAEISGSTITLNSCYTGTATYTKPMDLTLTCIDDISGSSLDSDTNGDILILGNLQNLPDLNHPSFYCARYKIDGDVVKMSLSVEQPSMAKCPRGNSFTSASNKNVAFVLMSELCIFHYHLKYMIYCYGWS</sequence>